<keyword evidence="4 7" id="KW-0472">Membrane</keyword>
<comment type="similarity">
    <text evidence="5">Belongs to the DHHC palmitoyltransferase family. ERF2/ZDHHC9 subfamily.</text>
</comment>
<comment type="caution">
    <text evidence="10">The sequence shown here is derived from an EMBL/GenBank/DDBJ whole genome shotgun (WGS) entry which is preliminary data.</text>
</comment>
<feature type="region of interest" description="Disordered" evidence="8">
    <location>
        <begin position="403"/>
        <end position="430"/>
    </location>
</feature>
<evidence type="ECO:0000256" key="8">
    <source>
        <dbReference type="SAM" id="MobiDB-lite"/>
    </source>
</evidence>
<dbReference type="Proteomes" id="UP001620645">
    <property type="component" value="Unassembled WGS sequence"/>
</dbReference>
<dbReference type="EMBL" id="JBICCN010000038">
    <property type="protein sequence ID" value="KAL3099747.1"/>
    <property type="molecule type" value="Genomic_DNA"/>
</dbReference>
<evidence type="ECO:0000256" key="2">
    <source>
        <dbReference type="ARBA" id="ARBA00022692"/>
    </source>
</evidence>
<accession>A0ABD2KA68</accession>
<feature type="transmembrane region" description="Helical" evidence="7">
    <location>
        <begin position="12"/>
        <end position="36"/>
    </location>
</feature>
<comment type="domain">
    <text evidence="7">The DHHC domain is required for palmitoyltransferase activity.</text>
</comment>
<feature type="domain" description="Palmitoyltransferase DHHC" evidence="9">
    <location>
        <begin position="103"/>
        <end position="223"/>
    </location>
</feature>
<gene>
    <name evidence="10" type="ORF">niasHS_000231</name>
</gene>
<dbReference type="PROSITE" id="PS51257">
    <property type="entry name" value="PROKAR_LIPOPROTEIN"/>
    <property type="match status" value="1"/>
</dbReference>
<feature type="region of interest" description="Disordered" evidence="8">
    <location>
        <begin position="317"/>
        <end position="357"/>
    </location>
</feature>
<feature type="compositionally biased region" description="Low complexity" evidence="8">
    <location>
        <begin position="417"/>
        <end position="429"/>
    </location>
</feature>
<dbReference type="AlphaFoldDB" id="A0ABD2KA68"/>
<feature type="compositionally biased region" description="Polar residues" evidence="8">
    <location>
        <begin position="454"/>
        <end position="463"/>
    </location>
</feature>
<feature type="compositionally biased region" description="Low complexity" evidence="8">
    <location>
        <begin position="338"/>
        <end position="347"/>
    </location>
</feature>
<dbReference type="PANTHER" id="PTHR12349:SF2">
    <property type="entry name" value="PALMITOYLTRANSFERASE ZDHHC8"/>
    <property type="match status" value="1"/>
</dbReference>
<evidence type="ECO:0000256" key="6">
    <source>
        <dbReference type="ARBA" id="ARBA00047790"/>
    </source>
</evidence>
<evidence type="ECO:0000313" key="11">
    <source>
        <dbReference type="Proteomes" id="UP001620645"/>
    </source>
</evidence>
<evidence type="ECO:0000256" key="4">
    <source>
        <dbReference type="ARBA" id="ARBA00023136"/>
    </source>
</evidence>
<dbReference type="PANTHER" id="PTHR12349">
    <property type="entry name" value="ANKYRIN REPEAT AND LEM DOMAIN-CONTAINING PROTEIN 2"/>
    <property type="match status" value="1"/>
</dbReference>
<organism evidence="10 11">
    <name type="scientific">Heterodera schachtii</name>
    <name type="common">Sugarbeet cyst nematode worm</name>
    <name type="synonym">Tylenchus schachtii</name>
    <dbReference type="NCBI Taxonomy" id="97005"/>
    <lineage>
        <taxon>Eukaryota</taxon>
        <taxon>Metazoa</taxon>
        <taxon>Ecdysozoa</taxon>
        <taxon>Nematoda</taxon>
        <taxon>Chromadorea</taxon>
        <taxon>Rhabditida</taxon>
        <taxon>Tylenchina</taxon>
        <taxon>Tylenchomorpha</taxon>
        <taxon>Tylenchoidea</taxon>
        <taxon>Heteroderidae</taxon>
        <taxon>Heteroderinae</taxon>
        <taxon>Heterodera</taxon>
    </lineage>
</organism>
<dbReference type="Pfam" id="PF01529">
    <property type="entry name" value="DHHC"/>
    <property type="match status" value="1"/>
</dbReference>
<dbReference type="GO" id="GO:0016020">
    <property type="term" value="C:membrane"/>
    <property type="evidence" value="ECO:0007669"/>
    <property type="project" value="UniProtKB-SubCell"/>
</dbReference>
<feature type="transmembrane region" description="Helical" evidence="7">
    <location>
        <begin position="42"/>
        <end position="64"/>
    </location>
</feature>
<feature type="transmembrane region" description="Helical" evidence="7">
    <location>
        <begin position="188"/>
        <end position="213"/>
    </location>
</feature>
<proteinExistence type="inferred from homology"/>
<dbReference type="GO" id="GO:0019706">
    <property type="term" value="F:protein-cysteine S-palmitoyltransferase activity"/>
    <property type="evidence" value="ECO:0007669"/>
    <property type="project" value="UniProtKB-EC"/>
</dbReference>
<keyword evidence="3 7" id="KW-1133">Transmembrane helix</keyword>
<feature type="region of interest" description="Disordered" evidence="8">
    <location>
        <begin position="447"/>
        <end position="471"/>
    </location>
</feature>
<evidence type="ECO:0000256" key="3">
    <source>
        <dbReference type="ARBA" id="ARBA00022989"/>
    </source>
</evidence>
<comment type="catalytic activity">
    <reaction evidence="6">
        <text>L-cysteinyl-[protein] + hexadecanoyl-CoA = S-hexadecanoyl-L-cysteinyl-[protein] + CoA</text>
        <dbReference type="Rhea" id="RHEA:36683"/>
        <dbReference type="Rhea" id="RHEA-COMP:10131"/>
        <dbReference type="Rhea" id="RHEA-COMP:11032"/>
        <dbReference type="ChEBI" id="CHEBI:29950"/>
        <dbReference type="ChEBI" id="CHEBI:57287"/>
        <dbReference type="ChEBI" id="CHEBI:57379"/>
        <dbReference type="ChEBI" id="CHEBI:74151"/>
        <dbReference type="EC" id="2.3.1.225"/>
    </reaction>
    <physiologicalReaction direction="left-to-right" evidence="6">
        <dbReference type="Rhea" id="RHEA:36684"/>
    </physiologicalReaction>
</comment>
<feature type="transmembrane region" description="Helical" evidence="7">
    <location>
        <begin position="149"/>
        <end position="168"/>
    </location>
</feature>
<evidence type="ECO:0000256" key="7">
    <source>
        <dbReference type="RuleBase" id="RU079119"/>
    </source>
</evidence>
<evidence type="ECO:0000313" key="10">
    <source>
        <dbReference type="EMBL" id="KAL3099747.1"/>
    </source>
</evidence>
<evidence type="ECO:0000256" key="1">
    <source>
        <dbReference type="ARBA" id="ARBA00004141"/>
    </source>
</evidence>
<keyword evidence="7" id="KW-0808">Transferase</keyword>
<keyword evidence="2 7" id="KW-0812">Transmembrane</keyword>
<name>A0ABD2KA68_HETSC</name>
<keyword evidence="7" id="KW-0012">Acyltransferase</keyword>
<evidence type="ECO:0000256" key="5">
    <source>
        <dbReference type="ARBA" id="ARBA00023463"/>
    </source>
</evidence>
<evidence type="ECO:0000259" key="9">
    <source>
        <dbReference type="Pfam" id="PF01529"/>
    </source>
</evidence>
<keyword evidence="11" id="KW-1185">Reference proteome</keyword>
<protein>
    <recommendedName>
        <fullName evidence="7">Palmitoyltransferase</fullName>
        <ecNumber evidence="7">2.3.1.225</ecNumber>
    </recommendedName>
</protein>
<reference evidence="10 11" key="1">
    <citation type="submission" date="2024-10" db="EMBL/GenBank/DDBJ databases">
        <authorList>
            <person name="Kim D."/>
        </authorList>
    </citation>
    <scope>NUCLEOTIDE SEQUENCE [LARGE SCALE GENOMIC DNA]</scope>
    <source>
        <strain evidence="10">Taebaek</strain>
    </source>
</reference>
<dbReference type="PROSITE" id="PS50216">
    <property type="entry name" value="DHHC"/>
    <property type="match status" value="1"/>
</dbReference>
<sequence length="471" mass="51629">MKKLCRSLSHALPAVLTWSLIGGCSAAFFYVLVPALVVQLGLVGYVLCCLDVVLFVLCLSNLCLSTAMDPGIHPIAISSEETSVDDFRSPLYRNVEINGITVRMKWCVTCKFYRPPRSSHCSVCNRCIDCFDHHCPWVHNCIGRRNYRFFFLFLLFLSLHMVCVFGLSLAYTMLSRRDILTRPNLCSIVLMSLCALLAVPVLGLTGFHCVLVARARTTNEQVTGKFRSGFNPFTVGCWANLGRAICSSQFPTYQLQQKGLRGTRTPSSSTGSRECVVIYVPEPCDSKEGLIRLKRTALGEESSTSIGTALSLRTGGGGALNGQQHQRMCSGGSGGGDSAAAAAVPGARLPNRADDSRCNLFNEEEEEEREQYDNVHAEHEDDMEDDDDDGNLTTTATVGTLSAVGGADAETPLMRNSSSSKELQQQQLRRSMKLAYERSVREATAGKRLLRPLATNTPRQNVLSHPRQIGP</sequence>
<dbReference type="InterPro" id="IPR001594">
    <property type="entry name" value="Palmitoyltrfase_DHHC"/>
</dbReference>
<comment type="subcellular location">
    <subcellularLocation>
        <location evidence="1">Membrane</location>
        <topology evidence="1">Multi-pass membrane protein</topology>
    </subcellularLocation>
</comment>
<dbReference type="EC" id="2.3.1.225" evidence="7"/>